<dbReference type="InterPro" id="IPR055151">
    <property type="entry name" value="GH113"/>
</dbReference>
<dbReference type="Gene3D" id="3.20.20.80">
    <property type="entry name" value="Glycosidases"/>
    <property type="match status" value="1"/>
</dbReference>
<dbReference type="Gene3D" id="2.60.40.1120">
    <property type="entry name" value="Carboxypeptidase-like, regulatory domain"/>
    <property type="match status" value="1"/>
</dbReference>
<name>A0A0S7BAW9_9CHLR</name>
<reference evidence="2" key="1">
    <citation type="submission" date="2015-07" db="EMBL/GenBank/DDBJ databases">
        <title>Draft Genome Sequences of Anaerolinea thermolimosa IMO-1, Bellilinea caldifistulae GOMI-1, Leptolinea tardivitalis YMTK-2, Levilinea saccharolytica KIBI-1,Longilinea arvoryzae KOME-1, Previously Described as Members of the Anaerolineaceae (Chloroflexi).</title>
        <authorList>
            <person name="Sekiguchi Y."/>
            <person name="Ohashi A."/>
            <person name="Matsuura N."/>
            <person name="Tourlousse M.D."/>
        </authorList>
    </citation>
    <scope>NUCLEOTIDE SEQUENCE [LARGE SCALE GENOMIC DNA]</scope>
    <source>
        <strain evidence="2">KOME-1</strain>
    </source>
</reference>
<dbReference type="PROSITE" id="PS51166">
    <property type="entry name" value="CBM20"/>
    <property type="match status" value="1"/>
</dbReference>
<protein>
    <submittedName>
        <fullName evidence="2">Carboxypeptidase regulatory-like domain</fullName>
    </submittedName>
</protein>
<dbReference type="EMBL" id="DF967972">
    <property type="protein sequence ID" value="GAP14686.1"/>
    <property type="molecule type" value="Genomic_DNA"/>
</dbReference>
<dbReference type="InterPro" id="IPR013784">
    <property type="entry name" value="Carb-bd-like_fold"/>
</dbReference>
<organism evidence="2">
    <name type="scientific">Longilinea arvoryzae</name>
    <dbReference type="NCBI Taxonomy" id="360412"/>
    <lineage>
        <taxon>Bacteria</taxon>
        <taxon>Bacillati</taxon>
        <taxon>Chloroflexota</taxon>
        <taxon>Anaerolineae</taxon>
        <taxon>Anaerolineales</taxon>
        <taxon>Anaerolineaceae</taxon>
        <taxon>Longilinea</taxon>
    </lineage>
</organism>
<dbReference type="InterPro" id="IPR002044">
    <property type="entry name" value="CBM20"/>
</dbReference>
<dbReference type="GO" id="GO:2001070">
    <property type="term" value="F:starch binding"/>
    <property type="evidence" value="ECO:0007669"/>
    <property type="project" value="InterPro"/>
</dbReference>
<gene>
    <name evidence="2" type="ORF">LARV_02460</name>
</gene>
<accession>A0A0S7BAW9</accession>
<dbReference type="CDD" id="cd19608">
    <property type="entry name" value="GH113_mannanase-like"/>
    <property type="match status" value="1"/>
</dbReference>
<keyword evidence="2" id="KW-0121">Carboxypeptidase</keyword>
<dbReference type="Proteomes" id="UP000055060">
    <property type="component" value="Unassembled WGS sequence"/>
</dbReference>
<dbReference type="Pfam" id="PF22612">
    <property type="entry name" value="GH113"/>
    <property type="match status" value="1"/>
</dbReference>
<keyword evidence="3" id="KW-1185">Reference proteome</keyword>
<dbReference type="Pfam" id="PF13620">
    <property type="entry name" value="CarboxypepD_reg"/>
    <property type="match status" value="1"/>
</dbReference>
<dbReference type="PROSITE" id="PS51257">
    <property type="entry name" value="PROKAR_LIPOPROTEIN"/>
    <property type="match status" value="1"/>
</dbReference>
<dbReference type="RefSeq" id="WP_075073924.1">
    <property type="nucleotide sequence ID" value="NZ_DF967972.1"/>
</dbReference>
<dbReference type="STRING" id="360412.LARV_02460"/>
<evidence type="ECO:0000313" key="2">
    <source>
        <dbReference type="EMBL" id="GAP14686.1"/>
    </source>
</evidence>
<dbReference type="InterPro" id="IPR017853">
    <property type="entry name" value="GH"/>
</dbReference>
<sequence>MNTAGRRSFYLIVFIFLSASLLLGACTTTGNIPAPEASNSSASGPLAEITFDVSLPAGAAASASLSLEVLDEVTGLALNPSRYAMTAIADGRFSAKLAFAAGSLIKYRYIREGTPPAVEYDSTNQQIRYRTYHVTGPDQVQDSIAAWNDQPFSGQTGRIRGQVLDAATNSPIPSLMVSAAGVSTLTASDGSFLLEGIPVGTHTLVAYSLDGQYVTFQQGATIADGATTPAVISLNPTQMITVSFVVKPPQGSLAGIPIRMVGNLFSLGNTYADLSGGMSVIASRAPLLTLRDDGSYSIVLTLPAGFDLRYKYTLGDGFWNGELATNGNFFTRQLIVPQADTTIEDQIGTWNASSSAPITFTVTVPENTPATDSVSIQFNPFGWMEPIPMWPLGNHQYTYILYNPMGVLGNVGYRYCRNEQCGVADSVDTAGPASTGKTFTTSSTVQTFTDTVTEWHWWQTLSEPTTVLAPDISSRGPAFWAGAELQSDYNPNWQSHYSASFQTLKGIGANYVVIPMTWTFTRDAAPVLKAVPGNDALWSDLAQQVSLAHESGLRVVLAPYVQFEVASQDWWKAAAKDAGWWDRFFEQYATFLRNAADFAAQNNVTALILGDPSLSPAYPEATLANGTPATQPEDIEARWEKVITDTRSRFTGQVLWQQEFTGNPLSSPLPVSLFDAIYLDWAAPLTTSDSPIESDLETEFGRLLDEEIAPFQSEDGIPVILALNFASASGAARQCVTLNGNCLPDVALSQPYLELQNIPVDLQAQVDLYNAALGAMNTRDWISGVITRGFYPPVALQDASTSTYGKPAMDILWYWFPRLTGANSQ</sequence>
<dbReference type="SUPFAM" id="SSF49452">
    <property type="entry name" value="Starch-binding domain-like"/>
    <property type="match status" value="1"/>
</dbReference>
<dbReference type="SUPFAM" id="SSF51445">
    <property type="entry name" value="(Trans)glycosidases"/>
    <property type="match status" value="1"/>
</dbReference>
<feature type="domain" description="CBM20" evidence="1">
    <location>
        <begin position="234"/>
        <end position="352"/>
    </location>
</feature>
<dbReference type="AlphaFoldDB" id="A0A0S7BAW9"/>
<dbReference type="GO" id="GO:0004180">
    <property type="term" value="F:carboxypeptidase activity"/>
    <property type="evidence" value="ECO:0007669"/>
    <property type="project" value="UniProtKB-KW"/>
</dbReference>
<keyword evidence="2" id="KW-0378">Hydrolase</keyword>
<proteinExistence type="predicted"/>
<evidence type="ECO:0000259" key="1">
    <source>
        <dbReference type="PROSITE" id="PS51166"/>
    </source>
</evidence>
<evidence type="ECO:0000313" key="3">
    <source>
        <dbReference type="Proteomes" id="UP000055060"/>
    </source>
</evidence>
<keyword evidence="2" id="KW-0645">Protease</keyword>